<feature type="transmembrane region" description="Helical" evidence="1">
    <location>
        <begin position="87"/>
        <end position="108"/>
    </location>
</feature>
<evidence type="ECO:0000256" key="1">
    <source>
        <dbReference type="SAM" id="Phobius"/>
    </source>
</evidence>
<proteinExistence type="predicted"/>
<dbReference type="Proteomes" id="UP000176914">
    <property type="component" value="Unassembled WGS sequence"/>
</dbReference>
<name>A0A1F6E5N2_9BACT</name>
<accession>A0A1F6E5N2</accession>
<comment type="caution">
    <text evidence="2">The sequence shown here is derived from an EMBL/GenBank/DDBJ whole genome shotgun (WGS) entry which is preliminary data.</text>
</comment>
<gene>
    <name evidence="2" type="ORF">A3C20_01530</name>
</gene>
<dbReference type="AlphaFoldDB" id="A0A1F6E5N2"/>
<organism evidence="2 3">
    <name type="scientific">Candidatus Kaiserbacteria bacterium RIFCSPHIGHO2_02_FULL_55_25</name>
    <dbReference type="NCBI Taxonomy" id="1798498"/>
    <lineage>
        <taxon>Bacteria</taxon>
        <taxon>Candidatus Kaiseribacteriota</taxon>
    </lineage>
</organism>
<evidence type="ECO:0000313" key="3">
    <source>
        <dbReference type="Proteomes" id="UP000176914"/>
    </source>
</evidence>
<feature type="transmembrane region" description="Helical" evidence="1">
    <location>
        <begin position="47"/>
        <end position="75"/>
    </location>
</feature>
<protein>
    <submittedName>
        <fullName evidence="2">Uncharacterized protein</fullName>
    </submittedName>
</protein>
<keyword evidence="1" id="KW-0472">Membrane</keyword>
<sequence length="116" mass="12424">MTSALGVFICNTCGECKPDNAPYVERIASAASPTLEYKLSPSRAERLYVTVGFLLKLVGCAFAGCVVFLAVYGVIALFGRTSASTDMFSAAIVLCGILVLGFLVLLYLHRTLYSKI</sequence>
<evidence type="ECO:0000313" key="2">
    <source>
        <dbReference type="EMBL" id="OGG69005.1"/>
    </source>
</evidence>
<dbReference type="EMBL" id="MFLL01000024">
    <property type="protein sequence ID" value="OGG69005.1"/>
    <property type="molecule type" value="Genomic_DNA"/>
</dbReference>
<reference evidence="2 3" key="1">
    <citation type="journal article" date="2016" name="Nat. Commun.">
        <title>Thousands of microbial genomes shed light on interconnected biogeochemical processes in an aquifer system.</title>
        <authorList>
            <person name="Anantharaman K."/>
            <person name="Brown C.T."/>
            <person name="Hug L.A."/>
            <person name="Sharon I."/>
            <person name="Castelle C.J."/>
            <person name="Probst A.J."/>
            <person name="Thomas B.C."/>
            <person name="Singh A."/>
            <person name="Wilkins M.J."/>
            <person name="Karaoz U."/>
            <person name="Brodie E.L."/>
            <person name="Williams K.H."/>
            <person name="Hubbard S.S."/>
            <person name="Banfield J.F."/>
        </authorList>
    </citation>
    <scope>NUCLEOTIDE SEQUENCE [LARGE SCALE GENOMIC DNA]</scope>
</reference>
<keyword evidence="1" id="KW-0812">Transmembrane</keyword>
<keyword evidence="1" id="KW-1133">Transmembrane helix</keyword>